<evidence type="ECO:0000256" key="14">
    <source>
        <dbReference type="ARBA" id="ARBA00049244"/>
    </source>
</evidence>
<evidence type="ECO:0000256" key="5">
    <source>
        <dbReference type="ARBA" id="ARBA00022679"/>
    </source>
</evidence>
<dbReference type="Gene3D" id="1.10.150.20">
    <property type="entry name" value="5' to 3' exonuclease, C-terminal subdomain"/>
    <property type="match status" value="1"/>
</dbReference>
<dbReference type="Gene3D" id="3.30.70.270">
    <property type="match status" value="1"/>
</dbReference>
<keyword evidence="4 15" id="KW-0963">Cytoplasm</keyword>
<accession>A0A9D9DTR6</accession>
<protein>
    <recommendedName>
        <fullName evidence="15">DNA polymerase IV</fullName>
        <shortName evidence="15">Pol IV</shortName>
        <ecNumber evidence="15">2.7.7.7</ecNumber>
    </recommendedName>
</protein>
<comment type="function">
    <text evidence="15">Poorly processive, error-prone DNA polymerase involved in untargeted mutagenesis. Copies undamaged DNA at stalled replication forks, which arise in vivo from mismatched or misaligned primer ends. These misaligned primers can be extended by PolIV. Exhibits no 3'-5' exonuclease (proofreading) activity. May be involved in translesional synthesis, in conjunction with the beta clamp from PolIII.</text>
</comment>
<name>A0A9D9DTR6_9BACT</name>
<dbReference type="Pfam" id="PF21999">
    <property type="entry name" value="IMS_HHH_1"/>
    <property type="match status" value="1"/>
</dbReference>
<dbReference type="Pfam" id="PF00817">
    <property type="entry name" value="IMS"/>
    <property type="match status" value="1"/>
</dbReference>
<dbReference type="EMBL" id="JADIMZ010000020">
    <property type="protein sequence ID" value="MBO8431950.1"/>
    <property type="molecule type" value="Genomic_DNA"/>
</dbReference>
<feature type="domain" description="UmuC" evidence="16">
    <location>
        <begin position="4"/>
        <end position="184"/>
    </location>
</feature>
<dbReference type="HAMAP" id="MF_01113">
    <property type="entry name" value="DNApol_IV"/>
    <property type="match status" value="1"/>
</dbReference>
<evidence type="ECO:0000256" key="4">
    <source>
        <dbReference type="ARBA" id="ARBA00022490"/>
    </source>
</evidence>
<sequence>MRKIIHIDMDAFYASVEQRDFPELRGKPVAVGRAEARSVVAAASYEARKFGVRSAMPSLQAQRLCPQLHFQPARFEVYRAVSAQIRSIFLDYTDLVEPLSLDEAYLDVTRDKKNIRSATLIALEIKKRIREKTSLTASAGVSYNKFLAKMASDYRKPNGIFVVEPHQAEAFILPLPIEKFYGVGEVTARKFKEMGVHTGADLLKLSRNYLMSRFGKVGSYYYDIVRGIDERPVQPERIRKSYSVENTYAEDIHDRFGLITELYRLEKRLAHLLERDGVAAKTVVIKVRYHDFSTQSRNHTLPYPVSNFESLHQAVRQMRDSFPWQDQGIRLLGVGVQNLILPDAEEHSVKQLSLF</sequence>
<evidence type="ECO:0000313" key="18">
    <source>
        <dbReference type="Proteomes" id="UP000823612"/>
    </source>
</evidence>
<keyword evidence="9 15" id="KW-0227">DNA damage</keyword>
<keyword evidence="11 15" id="KW-0239">DNA-directed DNA polymerase</keyword>
<dbReference type="Gene3D" id="3.30.1490.100">
    <property type="entry name" value="DNA polymerase, Y-family, little finger domain"/>
    <property type="match status" value="1"/>
</dbReference>
<feature type="site" description="Substrate discrimination" evidence="15">
    <location>
        <position position="13"/>
    </location>
</feature>
<dbReference type="AlphaFoldDB" id="A0A9D9DTR6"/>
<dbReference type="GO" id="GO:0003684">
    <property type="term" value="F:damaged DNA binding"/>
    <property type="evidence" value="ECO:0007669"/>
    <property type="project" value="InterPro"/>
</dbReference>
<feature type="binding site" evidence="15">
    <location>
        <position position="8"/>
    </location>
    <ligand>
        <name>Mg(2+)</name>
        <dbReference type="ChEBI" id="CHEBI:18420"/>
    </ligand>
</feature>
<proteinExistence type="inferred from homology"/>
<organism evidence="17 18">
    <name type="scientific">Candidatus Pullibacteroides excrementavium</name>
    <dbReference type="NCBI Taxonomy" id="2840905"/>
    <lineage>
        <taxon>Bacteria</taxon>
        <taxon>Pseudomonadati</taxon>
        <taxon>Bacteroidota</taxon>
        <taxon>Bacteroidia</taxon>
        <taxon>Bacteroidales</taxon>
        <taxon>Candidatus Pullibacteroides</taxon>
    </lineage>
</organism>
<evidence type="ECO:0000256" key="2">
    <source>
        <dbReference type="ARBA" id="ARBA00010945"/>
    </source>
</evidence>
<evidence type="ECO:0000256" key="6">
    <source>
        <dbReference type="ARBA" id="ARBA00022695"/>
    </source>
</evidence>
<evidence type="ECO:0000256" key="9">
    <source>
        <dbReference type="ARBA" id="ARBA00022763"/>
    </source>
</evidence>
<dbReference type="GO" id="GO:0000287">
    <property type="term" value="F:magnesium ion binding"/>
    <property type="evidence" value="ECO:0007669"/>
    <property type="project" value="UniProtKB-UniRule"/>
</dbReference>
<dbReference type="InterPro" id="IPR050116">
    <property type="entry name" value="DNA_polymerase-Y"/>
</dbReference>
<comment type="caution">
    <text evidence="17">The sequence shown here is derived from an EMBL/GenBank/DDBJ whole genome shotgun (WGS) entry which is preliminary data.</text>
</comment>
<evidence type="ECO:0000256" key="13">
    <source>
        <dbReference type="ARBA" id="ARBA00023204"/>
    </source>
</evidence>
<dbReference type="Proteomes" id="UP000823612">
    <property type="component" value="Unassembled WGS sequence"/>
</dbReference>
<comment type="subcellular location">
    <subcellularLocation>
        <location evidence="1 15">Cytoplasm</location>
    </subcellularLocation>
</comment>
<dbReference type="InterPro" id="IPR036775">
    <property type="entry name" value="DNA_pol_Y-fam_lit_finger_sf"/>
</dbReference>
<evidence type="ECO:0000313" key="17">
    <source>
        <dbReference type="EMBL" id="MBO8431950.1"/>
    </source>
</evidence>
<gene>
    <name evidence="15 17" type="primary">dinB</name>
    <name evidence="17" type="ORF">IAB08_01475</name>
</gene>
<feature type="binding site" evidence="15">
    <location>
        <position position="102"/>
    </location>
    <ligand>
        <name>Mg(2+)</name>
        <dbReference type="ChEBI" id="CHEBI:18420"/>
    </ligand>
</feature>
<evidence type="ECO:0000259" key="16">
    <source>
        <dbReference type="PROSITE" id="PS50173"/>
    </source>
</evidence>
<dbReference type="InterPro" id="IPR043128">
    <property type="entry name" value="Rev_trsase/Diguanyl_cyclase"/>
</dbReference>
<keyword evidence="7 15" id="KW-0235">DNA replication</keyword>
<dbReference type="SUPFAM" id="SSF56672">
    <property type="entry name" value="DNA/RNA polymerases"/>
    <property type="match status" value="1"/>
</dbReference>
<dbReference type="EC" id="2.7.7.7" evidence="15"/>
<comment type="similarity">
    <text evidence="2 15">Belongs to the DNA polymerase type-Y family.</text>
</comment>
<keyword evidence="13 15" id="KW-0234">DNA repair</keyword>
<dbReference type="PROSITE" id="PS50173">
    <property type="entry name" value="UMUC"/>
    <property type="match status" value="1"/>
</dbReference>
<keyword evidence="10 15" id="KW-0460">Magnesium</keyword>
<dbReference type="NCBIfam" id="NF002677">
    <property type="entry name" value="PRK02406.1"/>
    <property type="match status" value="1"/>
</dbReference>
<reference evidence="17" key="2">
    <citation type="journal article" date="2021" name="PeerJ">
        <title>Extensive microbial diversity within the chicken gut microbiome revealed by metagenomics and culture.</title>
        <authorList>
            <person name="Gilroy R."/>
            <person name="Ravi A."/>
            <person name="Getino M."/>
            <person name="Pursley I."/>
            <person name="Horton D.L."/>
            <person name="Alikhan N.F."/>
            <person name="Baker D."/>
            <person name="Gharbi K."/>
            <person name="Hall N."/>
            <person name="Watson M."/>
            <person name="Adriaenssens E.M."/>
            <person name="Foster-Nyarko E."/>
            <person name="Jarju S."/>
            <person name="Secka A."/>
            <person name="Antonio M."/>
            <person name="Oren A."/>
            <person name="Chaudhuri R.R."/>
            <person name="La Ragione R."/>
            <person name="Hildebrand F."/>
            <person name="Pallen M.J."/>
        </authorList>
    </citation>
    <scope>NUCLEOTIDE SEQUENCE</scope>
    <source>
        <strain evidence="17">2889</strain>
    </source>
</reference>
<reference evidence="17" key="1">
    <citation type="submission" date="2020-10" db="EMBL/GenBank/DDBJ databases">
        <authorList>
            <person name="Gilroy R."/>
        </authorList>
    </citation>
    <scope>NUCLEOTIDE SEQUENCE</scope>
    <source>
        <strain evidence="17">2889</strain>
    </source>
</reference>
<keyword evidence="5 15" id="KW-0808">Transferase</keyword>
<dbReference type="PANTHER" id="PTHR11076:SF33">
    <property type="entry name" value="DNA POLYMERASE KAPPA"/>
    <property type="match status" value="1"/>
</dbReference>
<evidence type="ECO:0000256" key="7">
    <source>
        <dbReference type="ARBA" id="ARBA00022705"/>
    </source>
</evidence>
<dbReference type="FunFam" id="3.40.1170.60:FF:000001">
    <property type="entry name" value="DNA polymerase IV"/>
    <property type="match status" value="1"/>
</dbReference>
<dbReference type="FunFam" id="1.10.150.20:FF:000019">
    <property type="entry name" value="DNA polymerase IV"/>
    <property type="match status" value="1"/>
</dbReference>
<evidence type="ECO:0000256" key="1">
    <source>
        <dbReference type="ARBA" id="ARBA00004496"/>
    </source>
</evidence>
<comment type="subunit">
    <text evidence="15">Monomer.</text>
</comment>
<dbReference type="InterPro" id="IPR022880">
    <property type="entry name" value="DNApol_IV"/>
</dbReference>
<dbReference type="GO" id="GO:0009432">
    <property type="term" value="P:SOS response"/>
    <property type="evidence" value="ECO:0007669"/>
    <property type="project" value="TreeGrafter"/>
</dbReference>
<keyword evidence="12 15" id="KW-0238">DNA-binding</keyword>
<feature type="active site" evidence="15">
    <location>
        <position position="103"/>
    </location>
</feature>
<dbReference type="InterPro" id="IPR001126">
    <property type="entry name" value="UmuC"/>
</dbReference>
<dbReference type="InterPro" id="IPR017961">
    <property type="entry name" value="DNA_pol_Y-fam_little_finger"/>
</dbReference>
<dbReference type="InterPro" id="IPR043502">
    <property type="entry name" value="DNA/RNA_pol_sf"/>
</dbReference>
<dbReference type="GO" id="GO:0006281">
    <property type="term" value="P:DNA repair"/>
    <property type="evidence" value="ECO:0007669"/>
    <property type="project" value="UniProtKB-UniRule"/>
</dbReference>
<comment type="cofactor">
    <cofactor evidence="15">
        <name>Mg(2+)</name>
        <dbReference type="ChEBI" id="CHEBI:18420"/>
    </cofactor>
    <text evidence="15">Binds 2 magnesium ions per subunit.</text>
</comment>
<dbReference type="Pfam" id="PF11799">
    <property type="entry name" value="IMS_C"/>
    <property type="match status" value="1"/>
</dbReference>
<dbReference type="CDD" id="cd03586">
    <property type="entry name" value="PolY_Pol_IV_kappa"/>
    <property type="match status" value="1"/>
</dbReference>
<dbReference type="PANTHER" id="PTHR11076">
    <property type="entry name" value="DNA REPAIR POLYMERASE UMUC / TRANSFERASE FAMILY MEMBER"/>
    <property type="match status" value="1"/>
</dbReference>
<dbReference type="GO" id="GO:0003887">
    <property type="term" value="F:DNA-directed DNA polymerase activity"/>
    <property type="evidence" value="ECO:0007669"/>
    <property type="project" value="UniProtKB-UniRule"/>
</dbReference>
<comment type="catalytic activity">
    <reaction evidence="14 15">
        <text>DNA(n) + a 2'-deoxyribonucleoside 5'-triphosphate = DNA(n+1) + diphosphate</text>
        <dbReference type="Rhea" id="RHEA:22508"/>
        <dbReference type="Rhea" id="RHEA-COMP:17339"/>
        <dbReference type="Rhea" id="RHEA-COMP:17340"/>
        <dbReference type="ChEBI" id="CHEBI:33019"/>
        <dbReference type="ChEBI" id="CHEBI:61560"/>
        <dbReference type="ChEBI" id="CHEBI:173112"/>
        <dbReference type="EC" id="2.7.7.7"/>
    </reaction>
</comment>
<evidence type="ECO:0000256" key="8">
    <source>
        <dbReference type="ARBA" id="ARBA00022723"/>
    </source>
</evidence>
<evidence type="ECO:0000256" key="15">
    <source>
        <dbReference type="HAMAP-Rule" id="MF_01113"/>
    </source>
</evidence>
<dbReference type="GO" id="GO:0005829">
    <property type="term" value="C:cytosol"/>
    <property type="evidence" value="ECO:0007669"/>
    <property type="project" value="TreeGrafter"/>
</dbReference>
<evidence type="ECO:0000256" key="3">
    <source>
        <dbReference type="ARBA" id="ARBA00022457"/>
    </source>
</evidence>
<evidence type="ECO:0000256" key="11">
    <source>
        <dbReference type="ARBA" id="ARBA00022932"/>
    </source>
</evidence>
<evidence type="ECO:0000256" key="12">
    <source>
        <dbReference type="ARBA" id="ARBA00023125"/>
    </source>
</evidence>
<dbReference type="GO" id="GO:0006261">
    <property type="term" value="P:DNA-templated DNA replication"/>
    <property type="evidence" value="ECO:0007669"/>
    <property type="project" value="UniProtKB-UniRule"/>
</dbReference>
<evidence type="ECO:0000256" key="10">
    <source>
        <dbReference type="ARBA" id="ARBA00022842"/>
    </source>
</evidence>
<keyword evidence="3 15" id="KW-0515">Mutator protein</keyword>
<dbReference type="InterPro" id="IPR053848">
    <property type="entry name" value="IMS_HHH_1"/>
</dbReference>
<dbReference type="SUPFAM" id="SSF100879">
    <property type="entry name" value="Lesion bypass DNA polymerase (Y-family), little finger domain"/>
    <property type="match status" value="1"/>
</dbReference>
<dbReference type="Gene3D" id="3.40.1170.60">
    <property type="match status" value="1"/>
</dbReference>
<keyword evidence="8 15" id="KW-0479">Metal-binding</keyword>
<keyword evidence="6 15" id="KW-0548">Nucleotidyltransferase</keyword>
<dbReference type="GO" id="GO:0042276">
    <property type="term" value="P:error-prone translesion synthesis"/>
    <property type="evidence" value="ECO:0007669"/>
    <property type="project" value="TreeGrafter"/>
</dbReference>